<dbReference type="Pfam" id="PF14335">
    <property type="entry name" value="DUF4391"/>
    <property type="match status" value="1"/>
</dbReference>
<dbReference type="RefSeq" id="WP_034434511.1">
    <property type="nucleotide sequence ID" value="NZ_CBTK010000248.1"/>
</dbReference>
<organism evidence="1 2">
    <name type="scientific">Candidatus Contendobacter odensis Run_B_J11</name>
    <dbReference type="NCBI Taxonomy" id="1400861"/>
    <lineage>
        <taxon>Bacteria</taxon>
        <taxon>Pseudomonadati</taxon>
        <taxon>Pseudomonadota</taxon>
        <taxon>Gammaproteobacteria</taxon>
        <taxon>Candidatus Competibacteraceae</taxon>
        <taxon>Candidatus Contendibacter</taxon>
    </lineage>
</organism>
<sequence>MRFAPVIDALALPVNARVDQRVPKKLLLEQGAPTTADKRQIQEGIDELFWIAALKPSGVGVPAFRDEVREYLEIAVLTVVLRPAAKTARLVELIHRAIPYPLVLVTGHGETVSLSLAHLRGSQGETGKVVIEDLRRTASFRPDAPTKEETAFLDSLALSGLPCGDLWTLYQGWLDRAVALEAARITGQFVLPDGAEHSQALREGLGNHARLQCKLAALRVQAAKEKQMGRRVELNLEIKQLESERAVVVRGLGYKES</sequence>
<proteinExistence type="predicted"/>
<reference evidence="1 2" key="1">
    <citation type="journal article" date="2014" name="ISME J.">
        <title>Candidatus Competibacter-lineage genomes retrieved from metagenomes reveal functional metabolic diversity.</title>
        <authorList>
            <person name="McIlroy S.J."/>
            <person name="Albertsen M."/>
            <person name="Andresen E.K."/>
            <person name="Saunders A.M."/>
            <person name="Kristiansen R."/>
            <person name="Stokholm-Bjerregaard M."/>
            <person name="Nielsen K.L."/>
            <person name="Nielsen P.H."/>
        </authorList>
    </citation>
    <scope>NUCLEOTIDE SEQUENCE [LARGE SCALE GENOMIC DNA]</scope>
    <source>
        <strain evidence="1 2">Run_B_J11</strain>
    </source>
</reference>
<dbReference type="Proteomes" id="UP000019184">
    <property type="component" value="Unassembled WGS sequence"/>
</dbReference>
<dbReference type="OrthoDB" id="9805811at2"/>
<dbReference type="AlphaFoldDB" id="A0A7U7J577"/>
<comment type="caution">
    <text evidence="1">The sequence shown here is derived from an EMBL/GenBank/DDBJ whole genome shotgun (WGS) entry which is preliminary data.</text>
</comment>
<name>A0A7U7J577_9GAMM</name>
<gene>
    <name evidence="1" type="ORF">BN874_340040</name>
</gene>
<evidence type="ECO:0000313" key="1">
    <source>
        <dbReference type="EMBL" id="CDH46080.1"/>
    </source>
</evidence>
<evidence type="ECO:0000313" key="2">
    <source>
        <dbReference type="Proteomes" id="UP000019184"/>
    </source>
</evidence>
<protein>
    <recommendedName>
        <fullName evidence="3">DUF4391 domain-containing protein</fullName>
    </recommendedName>
</protein>
<evidence type="ECO:0008006" key="3">
    <source>
        <dbReference type="Google" id="ProtNLM"/>
    </source>
</evidence>
<accession>A0A7U7J577</accession>
<dbReference type="EMBL" id="CBTK010000248">
    <property type="protein sequence ID" value="CDH46080.1"/>
    <property type="molecule type" value="Genomic_DNA"/>
</dbReference>
<keyword evidence="2" id="KW-1185">Reference proteome</keyword>
<dbReference type="InterPro" id="IPR025503">
    <property type="entry name" value="DUF4391"/>
</dbReference>